<keyword evidence="4" id="KW-1185">Reference proteome</keyword>
<feature type="compositionally biased region" description="Polar residues" evidence="2">
    <location>
        <begin position="1770"/>
        <end position="1784"/>
    </location>
</feature>
<feature type="coiled-coil region" evidence="1">
    <location>
        <begin position="692"/>
        <end position="719"/>
    </location>
</feature>
<feature type="compositionally biased region" description="Polar residues" evidence="2">
    <location>
        <begin position="399"/>
        <end position="415"/>
    </location>
</feature>
<feature type="compositionally biased region" description="Polar residues" evidence="2">
    <location>
        <begin position="1836"/>
        <end position="1846"/>
    </location>
</feature>
<feature type="region of interest" description="Disordered" evidence="2">
    <location>
        <begin position="1993"/>
        <end position="2012"/>
    </location>
</feature>
<feature type="coiled-coil region" evidence="1">
    <location>
        <begin position="864"/>
        <end position="891"/>
    </location>
</feature>
<sequence length="2012" mass="226966">MATGGGPFEEGMNDQDLPNWSNEGVDDRLNNMDWGGQQKKANRSSEKNKKKFGVESDKRVTNDISPESSPGVGRRRTKTPHTFPHSRYMTQMSVPEQAELEKLKQRINFSDLDQRSIGSDSQGRATAANNKRQLSENRKPFNFLPMQINTNRSKDATLSPQKREMIGSAQCKELFASALSNDLLQNCQVSEENGRGEPAMESSQIVSRLVQIRDYITKASSMREDLVEKNERSANVERLTHLIDHLKEQEKSYMKFLQKILARDPQQEPMEEIENLKKQHDLLKRMLQQQEQLRALQGRQAALLALQHKAEQAIAVMDDSDKVAGAAPGHPTVPCRQPAHSPFHQREPLRVVAETTGSLSGVSITSELNEELNDLIQRFHNQLRDSQPPAVPDNRRQAESLSLSREVSQSRNPSVSEHLPDEKVQLFSKMRVLQEKKQKMDKLLGELHTLRDQHLNNSSFVPSSVSPQRSVDQRITSSAPSAPVGLAPVVNGESNSLTSSVPYPAASLVSQNESENEGHLNPTEKLQKLNEVRKRLNELRELVHYYEQTSDMMTDAVNENTKDEETEESEYDSEHENSEPVTNIRNPQVAATWNEVNSNSNAQCVSNNRDGRSVNSNCEINNRSAANIRALNMPPSLADCRYNREGEQGIHVAQGEDDEEEEEEAEDEEVSGASLSSQRSSLVDEAPEDAEFEQKISRLMAAKQKLRQLQDLVAMVQDDDAADQGVMSAHTSNLDDFYPAEDDTKQNANNTRGNANKTQKDAGVNEKAREKFYEAKLQQQQRELKQLQEERKKLIEIQEKIQALQKACPDLQLSATSAGNCPTKKYIPAVTSTPTVNENETSTSKSVFEPEDSSVVDNELWSEMRRHEMLREELRQRRKQLEALMAEHQRRQGLAATASPVAVSLRSDASENLCTPQQSRTEKTMATWGGSTQCALDEEGDEDGYLSEGIVRTDEEEEEEEQDASSNDNSSMYPPNSVNHNSYNVKETKNRWKNNRPFSADGNYRPLAKTRQQNISMQRQENLRWVSELSYVEEKEQWQEQINQLKKQLDFSVNICQTLMQDQQTLSCLLQTLLTGPYSVMPSNVASPQVHLIMHQLNQCYTQLTWQQNNVQRLKQMLNELMRQQNQHPEKPGSKERGSSASHPPPPSLFCPFSFPTQPVNLFNLPGFTNFSSFAPGMNFSPLFPSNFGDFSQNISAPTEQQQPLAQNSSGKTEYMAFPKPFESSSSIGAEKQRNQKQPEEEVENSRTPWLHDQEGEVEKPFIKTGFAVSVEKTTNSNRKNQLDTSRRRRQFDEESLESFSSMPDPVDPATVTKTFKTRKASAQASLASKDKTPKSKSKKRHSTQLKSRVKNIETGSDFSMFEALRDTIYSEVATLISQNESRPHFLIELFHELQLLNTDYLRQRALYALQDIVSRHISENHEKEGENVKSVNSGTWIASNSELTPSESLATTDDETFEKNFEREAHKISEQNDADNASVMSVSSNFEPFATDDLGNTVIHLDQALARMREYERMKTEAESNTNVRCTWIIEDEDGAAATTTTNNLEETPVIENHSSQQPLSEASTVPCPRIDTQQLDRQIKAIMKEVIPFLKEHMDEVCSSQLLTSVRRMVLTLTQQNDESKEFVKFFHKQLGSILQDSLAKFAGRKLKDCGEDLLVEISEVLFNELAFFKLMQDLDNNSITVKQRCKRKIEAAGVIQSYAKEAKRILEGDHGSPAGEIDDEDKDKDETETVKQTQTSEVYDGDGPKNVRSDVSDQEEDEESEECPVSINLSKTETQALTNYGSGEDENEDEEIEEFEEGPVDVQTSLQANTETTEENEHDDQVLQHDFEKSAESKNVPSEQEPSTSKDDQDSTPVKPCYLNILENEQPPNSTVQKDLLNTTDSSKQPNPLPLPLTEIETLVPRVKEVKSAQETPESSLAGSPDTESPVLVNDYEAESGNISQKSDEEDFVKVEDLPLKLTIYSEADLRKKMVEEEQRNHLSGEICEMQTEELAGNSQTLKEPETVGAQSV</sequence>
<feature type="compositionally biased region" description="Basic and acidic residues" evidence="2">
    <location>
        <begin position="1822"/>
        <end position="1835"/>
    </location>
</feature>
<feature type="compositionally biased region" description="Basic and acidic residues" evidence="2">
    <location>
        <begin position="1745"/>
        <end position="1754"/>
    </location>
</feature>
<feature type="coiled-coil region" evidence="1">
    <location>
        <begin position="770"/>
        <end position="807"/>
    </location>
</feature>
<feature type="region of interest" description="Disordered" evidence="2">
    <location>
        <begin position="1708"/>
        <end position="1930"/>
    </location>
</feature>
<feature type="compositionally biased region" description="Basic residues" evidence="2">
    <location>
        <begin position="1335"/>
        <end position="1348"/>
    </location>
</feature>
<dbReference type="RefSeq" id="XP_070454381.1">
    <property type="nucleotide sequence ID" value="XM_070598280.1"/>
</dbReference>
<feature type="compositionally biased region" description="Basic and acidic residues" evidence="2">
    <location>
        <begin position="1128"/>
        <end position="1138"/>
    </location>
</feature>
<accession>A0ABM4MNV8</accession>
<feature type="region of interest" description="Disordered" evidence="2">
    <location>
        <begin position="1273"/>
        <end position="1348"/>
    </location>
</feature>
<feature type="compositionally biased region" description="Acidic residues" evidence="2">
    <location>
        <begin position="954"/>
        <end position="963"/>
    </location>
</feature>
<evidence type="ECO:0000259" key="3">
    <source>
        <dbReference type="Pfam" id="PF15717"/>
    </source>
</evidence>
<feature type="coiled-coil region" evidence="1">
    <location>
        <begin position="1028"/>
        <end position="1055"/>
    </location>
</feature>
<dbReference type="InterPro" id="IPR024138">
    <property type="entry name" value="Pericentriolar_Pcm1"/>
</dbReference>
<feature type="compositionally biased region" description="Acidic residues" evidence="2">
    <location>
        <begin position="1755"/>
        <end position="1765"/>
    </location>
</feature>
<feature type="region of interest" description="Disordered" evidence="2">
    <location>
        <begin position="652"/>
        <end position="687"/>
    </location>
</feature>
<gene>
    <name evidence="5 6 7" type="primary">PCM1</name>
</gene>
<evidence type="ECO:0000313" key="4">
    <source>
        <dbReference type="Proteomes" id="UP001652662"/>
    </source>
</evidence>
<feature type="region of interest" description="Disordered" evidence="2">
    <location>
        <begin position="950"/>
        <end position="1004"/>
    </location>
</feature>
<feature type="compositionally biased region" description="Polar residues" evidence="2">
    <location>
        <begin position="964"/>
        <end position="985"/>
    </location>
</feature>
<dbReference type="RefSeq" id="XP_070454380.1">
    <property type="nucleotide sequence ID" value="XM_070598279.1"/>
</dbReference>
<name>A0ABM4MNV8_EQUPR</name>
<feature type="region of interest" description="Disordered" evidence="2">
    <location>
        <begin position="1"/>
        <end position="92"/>
    </location>
</feature>
<feature type="region of interest" description="Disordered" evidence="2">
    <location>
        <begin position="908"/>
        <end position="928"/>
    </location>
</feature>
<dbReference type="Proteomes" id="UP001652662">
    <property type="component" value="Chromosome 28"/>
</dbReference>
<feature type="region of interest" description="Disordered" evidence="2">
    <location>
        <begin position="1124"/>
        <end position="1150"/>
    </location>
</feature>
<proteinExistence type="predicted"/>
<dbReference type="InterPro" id="IPR031446">
    <property type="entry name" value="PCM1_C"/>
</dbReference>
<feature type="compositionally biased region" description="Basic and acidic residues" evidence="2">
    <location>
        <begin position="43"/>
        <end position="61"/>
    </location>
</feature>
<feature type="compositionally biased region" description="Acidic residues" evidence="2">
    <location>
        <begin position="562"/>
        <end position="571"/>
    </location>
</feature>
<evidence type="ECO:0000313" key="7">
    <source>
        <dbReference type="RefSeq" id="XP_070454381.1"/>
    </source>
</evidence>
<feature type="compositionally biased region" description="Acidic residues" evidence="2">
    <location>
        <begin position="655"/>
        <end position="670"/>
    </location>
</feature>
<feature type="region of interest" description="Disordered" evidence="2">
    <location>
        <begin position="325"/>
        <end position="347"/>
    </location>
</feature>
<feature type="compositionally biased region" description="Polar residues" evidence="2">
    <location>
        <begin position="1869"/>
        <end position="1889"/>
    </location>
</feature>
<feature type="region of interest" description="Disordered" evidence="2">
    <location>
        <begin position="735"/>
        <end position="763"/>
    </location>
</feature>
<feature type="compositionally biased region" description="Low complexity" evidence="2">
    <location>
        <begin position="671"/>
        <end position="681"/>
    </location>
</feature>
<organism evidence="4 6">
    <name type="scientific">Equus przewalskii</name>
    <name type="common">Przewalski's horse</name>
    <name type="synonym">Equus caballus przewalskii</name>
    <dbReference type="NCBI Taxonomy" id="9798"/>
    <lineage>
        <taxon>Eukaryota</taxon>
        <taxon>Metazoa</taxon>
        <taxon>Chordata</taxon>
        <taxon>Craniata</taxon>
        <taxon>Vertebrata</taxon>
        <taxon>Euteleostomi</taxon>
        <taxon>Mammalia</taxon>
        <taxon>Eutheria</taxon>
        <taxon>Laurasiatheria</taxon>
        <taxon>Perissodactyla</taxon>
        <taxon>Equidae</taxon>
        <taxon>Equus</taxon>
    </lineage>
</organism>
<evidence type="ECO:0000313" key="5">
    <source>
        <dbReference type="RefSeq" id="XP_070454378.1"/>
    </source>
</evidence>
<dbReference type="RefSeq" id="XP_070454378.1">
    <property type="nucleotide sequence ID" value="XM_070598277.1"/>
</dbReference>
<feature type="region of interest" description="Disordered" evidence="2">
    <location>
        <begin position="111"/>
        <end position="139"/>
    </location>
</feature>
<feature type="region of interest" description="Disordered" evidence="2">
    <location>
        <begin position="1200"/>
        <end position="1257"/>
    </location>
</feature>
<feature type="compositionally biased region" description="Polar residues" evidence="2">
    <location>
        <begin position="116"/>
        <end position="132"/>
    </location>
</feature>
<feature type="region of interest" description="Disordered" evidence="2">
    <location>
        <begin position="384"/>
        <end position="422"/>
    </location>
</feature>
<feature type="compositionally biased region" description="Polar residues" evidence="2">
    <location>
        <begin position="746"/>
        <end position="757"/>
    </location>
</feature>
<evidence type="ECO:0000256" key="2">
    <source>
        <dbReference type="SAM" id="MobiDB-lite"/>
    </source>
</evidence>
<dbReference type="GeneID" id="103556311"/>
<dbReference type="PANTHER" id="PTHR14164">
    <property type="entry name" value="PERICENTRIOLAR MATERIAL 1-RELATED"/>
    <property type="match status" value="1"/>
</dbReference>
<evidence type="ECO:0000256" key="1">
    <source>
        <dbReference type="SAM" id="Coils"/>
    </source>
</evidence>
<feature type="domain" description="Pericentriolar material 1 protein C-terminal" evidence="3">
    <location>
        <begin position="1356"/>
        <end position="1986"/>
    </location>
</feature>
<protein>
    <submittedName>
        <fullName evidence="5 6">Pericentriolar material 1 protein isoform X13</fullName>
    </submittedName>
</protein>
<dbReference type="Pfam" id="PF15717">
    <property type="entry name" value="PCM1_C"/>
    <property type="match status" value="1"/>
</dbReference>
<feature type="compositionally biased region" description="Acidic residues" evidence="2">
    <location>
        <begin position="1786"/>
        <end position="1802"/>
    </location>
</feature>
<feature type="compositionally biased region" description="Polar residues" evidence="2">
    <location>
        <begin position="1912"/>
        <end position="1921"/>
    </location>
</feature>
<feature type="region of interest" description="Disordered" evidence="2">
    <location>
        <begin position="559"/>
        <end position="583"/>
    </location>
</feature>
<feature type="compositionally biased region" description="Polar residues" evidence="2">
    <location>
        <begin position="1200"/>
        <end position="1212"/>
    </location>
</feature>
<evidence type="ECO:0000313" key="6">
    <source>
        <dbReference type="RefSeq" id="XP_070454380.1"/>
    </source>
</evidence>
<feature type="compositionally biased region" description="Basic and acidic residues" evidence="2">
    <location>
        <begin position="1231"/>
        <end position="1240"/>
    </location>
</feature>
<dbReference type="PANTHER" id="PTHR14164:SF12">
    <property type="entry name" value="PERICENTRIOLAR MATERIAL 1 PROTEIN"/>
    <property type="match status" value="1"/>
</dbReference>
<feature type="compositionally biased region" description="Polar residues" evidence="2">
    <location>
        <begin position="910"/>
        <end position="919"/>
    </location>
</feature>
<keyword evidence="1" id="KW-0175">Coiled coil</keyword>
<reference evidence="5 6" key="1">
    <citation type="submission" date="2025-05" db="UniProtKB">
        <authorList>
            <consortium name="RefSeq"/>
        </authorList>
    </citation>
    <scope>IDENTIFICATION</scope>
    <source>
        <tissue evidence="5 6">Blood</tissue>
    </source>
</reference>